<evidence type="ECO:0000259" key="3">
    <source>
        <dbReference type="PROSITE" id="PS01031"/>
    </source>
</evidence>
<comment type="similarity">
    <text evidence="1 2">Belongs to the small heat shock protein (HSP20) family.</text>
</comment>
<dbReference type="SUPFAM" id="SSF52047">
    <property type="entry name" value="RNI-like"/>
    <property type="match status" value="1"/>
</dbReference>
<dbReference type="Pfam" id="PF00011">
    <property type="entry name" value="HSP20"/>
    <property type="match status" value="1"/>
</dbReference>
<dbReference type="EMBL" id="CAJOBB010001195">
    <property type="protein sequence ID" value="CAF3823237.1"/>
    <property type="molecule type" value="Genomic_DNA"/>
</dbReference>
<comment type="caution">
    <text evidence="4">The sequence shown here is derived from an EMBL/GenBank/DDBJ whole genome shotgun (WGS) entry which is preliminary data.</text>
</comment>
<dbReference type="InterPro" id="IPR032675">
    <property type="entry name" value="LRR_dom_sf"/>
</dbReference>
<dbReference type="AlphaFoldDB" id="A0A819CM77"/>
<dbReference type="Gene3D" id="2.60.40.790">
    <property type="match status" value="1"/>
</dbReference>
<reference evidence="4" key="1">
    <citation type="submission" date="2021-02" db="EMBL/GenBank/DDBJ databases">
        <authorList>
            <person name="Nowell W R."/>
        </authorList>
    </citation>
    <scope>NUCLEOTIDE SEQUENCE</scope>
</reference>
<organism evidence="4 5">
    <name type="scientific">Adineta steineri</name>
    <dbReference type="NCBI Taxonomy" id="433720"/>
    <lineage>
        <taxon>Eukaryota</taxon>
        <taxon>Metazoa</taxon>
        <taxon>Spiralia</taxon>
        <taxon>Gnathifera</taxon>
        <taxon>Rotifera</taxon>
        <taxon>Eurotatoria</taxon>
        <taxon>Bdelloidea</taxon>
        <taxon>Adinetida</taxon>
        <taxon>Adinetidae</taxon>
        <taxon>Adineta</taxon>
    </lineage>
</organism>
<gene>
    <name evidence="4" type="ORF">KXQ929_LOCUS18376</name>
</gene>
<dbReference type="Gene3D" id="3.80.10.10">
    <property type="entry name" value="Ribonuclease Inhibitor"/>
    <property type="match status" value="1"/>
</dbReference>
<protein>
    <recommendedName>
        <fullName evidence="3">SHSP domain-containing protein</fullName>
    </recommendedName>
</protein>
<dbReference type="InterPro" id="IPR008978">
    <property type="entry name" value="HSP20-like_chaperone"/>
</dbReference>
<dbReference type="Proteomes" id="UP000663868">
    <property type="component" value="Unassembled WGS sequence"/>
</dbReference>
<sequence>MITYTNSKLPQLFKHNNDSRSGNAQPVLSVVQHDSLPYIVLADRKARHNLLEEGYLLELSEKLVYDDAGYFVTNDSGNWQPRYNLYEDDNEYCLIVELAGFAKGELETKLAEKSITITGSRSDLNNRMNYPIIRRSDILIGSSTLTIPFEVDTVHNKITSDHMDGFIKIVVPKKNLEFNADNLSVSCIENLSNELLYEIFDYLDGNDIFEIFSNLNYRFQYLITCSSIPFRIKFRSHTTSQLIDCCKTVIVPNRHHILSLNFEGGSLIDNFFKHCIIDSSFTRLQSVVLSSVSINRVVIILFYLRSLPHLFSLNMSIREEEYFDLSDIYRIIFTLPSLKYNKLSLCLEYDEEDTNISIPLALNEQFSTIEYMVINHSCTPDKLMSILCHTPQLHHLICETLEEIEPASTNEQSITLSNLVYVRINNCQIDFDRFEMFMKKVSSQLQVLRIKQKYDKAYLDADRWKRLIKNYIPNLQEFIYEYPGYEYNDYETTSLDTTFNQFISPFWVDKGWIFELEINNKEISFSIHPHKKKWFDVDGNTENVPVRRNTDNALAPFIPTSQLLISGCSTTEQNQTFIDDFKALFVAIQFTHLNINCEKVPIEMLIRIIQLLPNLDSLKVSCMPIMQSAWLFSIDRDLFFQTSINNKIRKVHLEKIIEIEQLNFLLFLCNYMQYFQVDCGKDMDLEPIVRHILMKTRIYIPHLTCLCLNVQSGNEEMVHNLQKLIDNEKLLNKYTIKRISDNIILKWN</sequence>
<feature type="domain" description="SHSP" evidence="3">
    <location>
        <begin position="74"/>
        <end position="188"/>
    </location>
</feature>
<dbReference type="InterPro" id="IPR002068">
    <property type="entry name" value="A-crystallin/Hsp20_dom"/>
</dbReference>
<dbReference type="CDD" id="cd06464">
    <property type="entry name" value="ACD_sHsps-like"/>
    <property type="match status" value="1"/>
</dbReference>
<dbReference type="PROSITE" id="PS01031">
    <property type="entry name" value="SHSP"/>
    <property type="match status" value="1"/>
</dbReference>
<name>A0A819CM77_9BILA</name>
<dbReference type="SUPFAM" id="SSF49764">
    <property type="entry name" value="HSP20-like chaperones"/>
    <property type="match status" value="1"/>
</dbReference>
<evidence type="ECO:0000256" key="1">
    <source>
        <dbReference type="PROSITE-ProRule" id="PRU00285"/>
    </source>
</evidence>
<evidence type="ECO:0000313" key="5">
    <source>
        <dbReference type="Proteomes" id="UP000663868"/>
    </source>
</evidence>
<proteinExistence type="inferred from homology"/>
<accession>A0A819CM77</accession>
<evidence type="ECO:0000313" key="4">
    <source>
        <dbReference type="EMBL" id="CAF3823237.1"/>
    </source>
</evidence>
<evidence type="ECO:0000256" key="2">
    <source>
        <dbReference type="RuleBase" id="RU003616"/>
    </source>
</evidence>